<dbReference type="Proteomes" id="UP000256328">
    <property type="component" value="Unassembled WGS sequence"/>
</dbReference>
<name>A0A3D8QL32_9HELO</name>
<dbReference type="OrthoDB" id="329835at2759"/>
<dbReference type="Gene3D" id="3.40.366.10">
    <property type="entry name" value="Malonyl-Coenzyme A Acyl Carrier Protein, domain 2"/>
    <property type="match status" value="1"/>
</dbReference>
<dbReference type="InterPro" id="IPR009081">
    <property type="entry name" value="PP-bd_ACP"/>
</dbReference>
<dbReference type="InterPro" id="IPR056501">
    <property type="entry name" value="NAD-bd_HRPKS_sdrA"/>
</dbReference>
<dbReference type="PANTHER" id="PTHR43775">
    <property type="entry name" value="FATTY ACID SYNTHASE"/>
    <property type="match status" value="1"/>
</dbReference>
<dbReference type="PROSITE" id="PS00606">
    <property type="entry name" value="KS3_1"/>
    <property type="match status" value="1"/>
</dbReference>
<dbReference type="Gene3D" id="3.30.70.3290">
    <property type="match status" value="1"/>
</dbReference>
<dbReference type="SMART" id="SM00827">
    <property type="entry name" value="PKS_AT"/>
    <property type="match status" value="1"/>
</dbReference>
<dbReference type="SUPFAM" id="SSF51735">
    <property type="entry name" value="NAD(P)-binding Rossmann-fold domains"/>
    <property type="match status" value="2"/>
</dbReference>
<dbReference type="SMART" id="SM00829">
    <property type="entry name" value="PKS_ER"/>
    <property type="match status" value="1"/>
</dbReference>
<feature type="region of interest" description="C-terminal hotdog fold" evidence="5">
    <location>
        <begin position="1125"/>
        <end position="1282"/>
    </location>
</feature>
<protein>
    <submittedName>
        <fullName evidence="10">Uncharacterized protein</fullName>
    </submittedName>
</protein>
<dbReference type="Pfam" id="PF08240">
    <property type="entry name" value="ADH_N"/>
    <property type="match status" value="1"/>
</dbReference>
<evidence type="ECO:0000259" key="7">
    <source>
        <dbReference type="PROSITE" id="PS50075"/>
    </source>
</evidence>
<dbReference type="SMART" id="SM00825">
    <property type="entry name" value="PKS_KS"/>
    <property type="match status" value="1"/>
</dbReference>
<feature type="domain" description="Ketosynthase family 3 (KS3)" evidence="8">
    <location>
        <begin position="37"/>
        <end position="461"/>
    </location>
</feature>
<dbReference type="InterPro" id="IPR020807">
    <property type="entry name" value="PKS_DH"/>
</dbReference>
<feature type="active site" description="Proton donor; for dehydratase activity" evidence="5">
    <location>
        <position position="1190"/>
    </location>
</feature>
<dbReference type="Pfam" id="PF00109">
    <property type="entry name" value="ketoacyl-synt"/>
    <property type="match status" value="1"/>
</dbReference>
<dbReference type="InterPro" id="IPR013154">
    <property type="entry name" value="ADH-like_N"/>
</dbReference>
<evidence type="ECO:0000256" key="1">
    <source>
        <dbReference type="ARBA" id="ARBA00022450"/>
    </source>
</evidence>
<dbReference type="EMBL" id="PDLN01000017">
    <property type="protein sequence ID" value="RDW62499.1"/>
    <property type="molecule type" value="Genomic_DNA"/>
</dbReference>
<dbReference type="GO" id="GO:0004312">
    <property type="term" value="F:fatty acid synthase activity"/>
    <property type="evidence" value="ECO:0007669"/>
    <property type="project" value="TreeGrafter"/>
</dbReference>
<dbReference type="PROSITE" id="PS52004">
    <property type="entry name" value="KS3_2"/>
    <property type="match status" value="1"/>
</dbReference>
<evidence type="ECO:0000259" key="9">
    <source>
        <dbReference type="PROSITE" id="PS52019"/>
    </source>
</evidence>
<dbReference type="InterPro" id="IPR013968">
    <property type="entry name" value="PKS_KR"/>
</dbReference>
<dbReference type="Pfam" id="PF08659">
    <property type="entry name" value="KR"/>
    <property type="match status" value="1"/>
</dbReference>
<evidence type="ECO:0000256" key="5">
    <source>
        <dbReference type="PROSITE-ProRule" id="PRU01363"/>
    </source>
</evidence>
<dbReference type="PROSITE" id="PS50075">
    <property type="entry name" value="CARRIER"/>
    <property type="match status" value="1"/>
</dbReference>
<dbReference type="GO" id="GO:0004315">
    <property type="term" value="F:3-oxoacyl-[acyl-carrier-protein] synthase activity"/>
    <property type="evidence" value="ECO:0007669"/>
    <property type="project" value="InterPro"/>
</dbReference>
<dbReference type="InterPro" id="IPR016039">
    <property type="entry name" value="Thiolase-like"/>
</dbReference>
<dbReference type="InterPro" id="IPR020843">
    <property type="entry name" value="ER"/>
</dbReference>
<feature type="compositionally biased region" description="Polar residues" evidence="6">
    <location>
        <begin position="17"/>
        <end position="34"/>
    </location>
</feature>
<dbReference type="FunFam" id="3.40.366.10:FF:000002">
    <property type="entry name" value="Probable polyketide synthase 2"/>
    <property type="match status" value="1"/>
</dbReference>
<evidence type="ECO:0000259" key="8">
    <source>
        <dbReference type="PROSITE" id="PS52004"/>
    </source>
</evidence>
<keyword evidence="11" id="KW-1185">Reference proteome</keyword>
<proteinExistence type="predicted"/>
<dbReference type="Gene3D" id="1.10.1200.10">
    <property type="entry name" value="ACP-like"/>
    <property type="match status" value="1"/>
</dbReference>
<dbReference type="InterPro" id="IPR049551">
    <property type="entry name" value="PKS_DH_C"/>
</dbReference>
<dbReference type="CDD" id="cd00833">
    <property type="entry name" value="PKS"/>
    <property type="match status" value="1"/>
</dbReference>
<gene>
    <name evidence="10" type="ORF">BP5796_10801</name>
</gene>
<dbReference type="InterPro" id="IPR016035">
    <property type="entry name" value="Acyl_Trfase/lysoPLipase"/>
</dbReference>
<dbReference type="InterPro" id="IPR020841">
    <property type="entry name" value="PKS_Beta-ketoAc_synthase_dom"/>
</dbReference>
<dbReference type="SMART" id="SM00826">
    <property type="entry name" value="PKS_DH"/>
    <property type="match status" value="1"/>
</dbReference>
<dbReference type="Pfam" id="PF21089">
    <property type="entry name" value="PKS_DH_N"/>
    <property type="match status" value="1"/>
</dbReference>
<evidence type="ECO:0000313" key="10">
    <source>
        <dbReference type="EMBL" id="RDW62499.1"/>
    </source>
</evidence>
<dbReference type="InterPro" id="IPR006162">
    <property type="entry name" value="Ppantetheine_attach_site"/>
</dbReference>
<reference evidence="10 11" key="1">
    <citation type="journal article" date="2018" name="IMA Fungus">
        <title>IMA Genome-F 9: Draft genome sequence of Annulohypoxylon stygium, Aspergillus mulundensis, Berkeleyomyces basicola (syn. Thielaviopsis basicola), Ceratocystis smalleyi, two Cercospora beticola strains, Coleophoma cylindrospora, Fusarium fracticaudum, Phialophora cf. hyalina, and Morchella septimelata.</title>
        <authorList>
            <person name="Wingfield B.D."/>
            <person name="Bills G.F."/>
            <person name="Dong Y."/>
            <person name="Huang W."/>
            <person name="Nel W.J."/>
            <person name="Swalarsk-Parry B.S."/>
            <person name="Vaghefi N."/>
            <person name="Wilken P.M."/>
            <person name="An Z."/>
            <person name="de Beer Z.W."/>
            <person name="De Vos L."/>
            <person name="Chen L."/>
            <person name="Duong T.A."/>
            <person name="Gao Y."/>
            <person name="Hammerbacher A."/>
            <person name="Kikkert J.R."/>
            <person name="Li Y."/>
            <person name="Li H."/>
            <person name="Li K."/>
            <person name="Li Q."/>
            <person name="Liu X."/>
            <person name="Ma X."/>
            <person name="Naidoo K."/>
            <person name="Pethybridge S.J."/>
            <person name="Sun J."/>
            <person name="Steenkamp E.T."/>
            <person name="van der Nest M.A."/>
            <person name="van Wyk S."/>
            <person name="Wingfield M.J."/>
            <person name="Xiong C."/>
            <person name="Yue Q."/>
            <person name="Zhang X."/>
        </authorList>
    </citation>
    <scope>NUCLEOTIDE SEQUENCE [LARGE SCALE GENOMIC DNA]</scope>
    <source>
        <strain evidence="10 11">BP5796</strain>
    </source>
</reference>
<dbReference type="SUPFAM" id="SSF52151">
    <property type="entry name" value="FabD/lysophospholipase-like"/>
    <property type="match status" value="1"/>
</dbReference>
<dbReference type="InterPro" id="IPR050091">
    <property type="entry name" value="PKS_NRPS_Biosynth_Enz"/>
</dbReference>
<dbReference type="InterPro" id="IPR014031">
    <property type="entry name" value="Ketoacyl_synth_C"/>
</dbReference>
<dbReference type="PANTHER" id="PTHR43775:SF13">
    <property type="entry name" value="POLYKETIDE SYNTHASE 1"/>
    <property type="match status" value="1"/>
</dbReference>
<sequence length="2240" mass="243386">MAPSAIPIDGNEWLHSEATNGDFSPKTNVEESQPSNMMPIAIVGMGCRLPGDVSSPEEFWELCSRARSGWSPIPKERFNHEAFHHPNPDKLGCYNPEGGHFLKEDLGLFDAPFFNLTEKEAISMDPQQRLLLECTYEALENGGIPKHTLVGKDVGVYVGGSFADYELRNCRDTDTAPMYQATGCASSLLANRLSYYFDLAGPSLTVDTACSSSLTALHMACQSLRMGESSQAIVASCHLNILPDYFITMSMSSLFSNEGKSFAFDHRGSGFGRGEGVGCVILKPLDEALKANDSIRAVIVGSGINQDGRTKGITMPSGDAQVALMKSVYEKSGLNPSDTGYIEAHGTGTKVGDPIEASALHEVFGEGRTAKKPLFIGSVKSNIGHLEGASGVVSVIKTAMMLEKGFILPNCNFEKPNPKIPFDEWNLKVPTNQRPWPPGKKYASINNFGFGGANAHAVLGKAPAVSKVVPRQNIDGPVSTTQGPTKRIYVLSANDKVTLEKQQNDLTIYLEQRPEVFQNSLLPNLAYTLGQRRSVLAWKVAVPAYSSAELIATLAGNIVTPSRSVKAPKIGFIFTGQGAQWHAMGRELLESYPIFNTTMRKIDDCLSKLGAQFSLLDELSTEAEASRVSAAEISQPACTAVQIALVELLKSWNIHPSAVAGHSSGEIAAAYATGALSLEDAVAIAYYRGQSIPQLKSRFPDLKGAMMAVGGSADEINSMLEQMTCKGKVVVGCINSPASITASGDEDAINQLQQLVEEKQLFNRKLRVETAYHSHHMNLVAEQYAESIKTVSSREATQPTLFHSSLLGRQISTSELGPSYWVDNLTSPVRFSEAVQSMCKPADETSPDPGVDVLVELGPHAALEGPIKQILKAVGGRAIKLPYVSALLRNKNAVDTALNLAATLFMKGAPVDFEAINYPIPPTKRPSLLTNLPKYPWNHSRKYWHQARIAEQHENRQFPRNDLLGTLANYSNHLEPIWRNIINADDMPWVRHHKMQDMTVYPMAGYMTMAMEAAAQRAVMRNVAFDKFELREITVSRPLVIAEGSNVEVNVTLRAHAEGTRSSSDSWDEFRVFSWASDRSWIEHCRGLISVQKNTDNNVIDGAQQKLDEKLLLLSEIDTINKASNCNVDTTQMYETLSAAGAGYGKTFQGLENCRASDSHAVADLVIPDTAAVMPMGHETDCIIHPALLDQFIQIVWPIFGAGRKGLDCFYMPSFVESMSVSTGITRKSGDRLKVFGSGRPTPFNPSPTKFSFFATDYDGRNEGLLSVTSLVMTPVLNGDSGSGAVTSRELCYKLEWEPAFSQKDEVDVQENSAASPAATTDAVPDQEIAIVCEEAQQSLVSSLQKLICDFTNKTPVVGSLGKMSTEGKICVVLSELDHPTISAMDKPEFEAIQNMVKGASGILWVVRGAYTESENPNSQMVVGMARSIQSETLLKFATLDLGTSPQLSETESAAKIFQVFQRTFSSTSSSIGLDLEFAERQGKLMVPRVVDDWEMDKFVHQETQDFAPPDLQPFEQEGRPLKLAIGTPGALDTIYFADDLVAGQDLPEYEVEIKVEATSMNFKDIMVSMGQLNQPYIGVECAGIISAVGSRVTGLAIGDRVCAMSEGAYSTYARCLGTSVQKIADDMSFVDASTIPVVYCTAYYSLFDLGRLAKDEKVLIHAAAGGVGQAAILLCQMVGAEIFATVGSVTKKEFLMAEYGLPEDHIFFSRNTSFAKAIRRATKGRGVDVVLNSLAGDQLRETWDSLAHFGRFIEIGKRDIVGNTRLEMARFEYNATFSSVDLTVVAAERPQIMKRLLADVFDLLSTGSIRPVSPITIFPISNVESAFRTLQSGKTMGKVIVVPNPGDQVKAVPRKTPNNLLKSDATYIIIGGTGGLGRSMGRWMIEKGARNIALLSRSASTSGKVGELIEEAKTKNARIVVRSCDVCDREQVNTLLTEGIREMPPVRGIIHAAMVLDDVLFEKMAWEQWDTVVKAKVSGAWNFHYALADRPVDFFICLSSAAGAVGNRGQAAYAAANCFLNAFVQYRNKHGLAASSIDLTAVSDVGYLAENAAKQAQVAENLGSETISEMEVLALIGAAIRGDLQKNCNNHCITGLKIGSKAQDLFWVDDAKFGYLKKAALAKQEEDETALPTVSLASALKASTSKEQALQLVCEGLMTKVSAVLMVPREEMDSSRPIVAYGLDSLVAIEIRNWITRELEASLQVLELLTSSSITGLGDLILKKSKLVNFQTAEPANSG</sequence>
<keyword evidence="3" id="KW-0808">Transferase</keyword>
<accession>A0A3D8QL32</accession>
<dbReference type="FunFam" id="3.40.50.720:FF:000209">
    <property type="entry name" value="Polyketide synthase Pks12"/>
    <property type="match status" value="1"/>
</dbReference>
<dbReference type="SUPFAM" id="SSF47336">
    <property type="entry name" value="ACP-like"/>
    <property type="match status" value="1"/>
</dbReference>
<dbReference type="SMART" id="SM00822">
    <property type="entry name" value="PKS_KR"/>
    <property type="match status" value="1"/>
</dbReference>
<dbReference type="GO" id="GO:0030639">
    <property type="term" value="P:polyketide biosynthetic process"/>
    <property type="evidence" value="ECO:0007669"/>
    <property type="project" value="UniProtKB-ARBA"/>
</dbReference>
<feature type="region of interest" description="N-terminal hotdog fold" evidence="5">
    <location>
        <begin position="961"/>
        <end position="1096"/>
    </location>
</feature>
<dbReference type="SUPFAM" id="SSF55048">
    <property type="entry name" value="Probable ACP-binding domain of malonyl-CoA ACP transacylase"/>
    <property type="match status" value="1"/>
</dbReference>
<dbReference type="SUPFAM" id="SSF53901">
    <property type="entry name" value="Thiolase-like"/>
    <property type="match status" value="1"/>
</dbReference>
<evidence type="ECO:0000256" key="4">
    <source>
        <dbReference type="ARBA" id="ARBA00023268"/>
    </source>
</evidence>
<dbReference type="InterPro" id="IPR032821">
    <property type="entry name" value="PKS_assoc"/>
</dbReference>
<dbReference type="InterPro" id="IPR057326">
    <property type="entry name" value="KR_dom"/>
</dbReference>
<dbReference type="InterPro" id="IPR042104">
    <property type="entry name" value="PKS_dehydratase_sf"/>
</dbReference>
<dbReference type="InterPro" id="IPR036291">
    <property type="entry name" value="NAD(P)-bd_dom_sf"/>
</dbReference>
<evidence type="ECO:0000256" key="3">
    <source>
        <dbReference type="ARBA" id="ARBA00022679"/>
    </source>
</evidence>
<keyword evidence="1" id="KW-0596">Phosphopantetheine</keyword>
<dbReference type="InterPro" id="IPR036736">
    <property type="entry name" value="ACP-like_sf"/>
</dbReference>
<dbReference type="InterPro" id="IPR001227">
    <property type="entry name" value="Ac_transferase_dom_sf"/>
</dbReference>
<dbReference type="GO" id="GO:0016491">
    <property type="term" value="F:oxidoreductase activity"/>
    <property type="evidence" value="ECO:0007669"/>
    <property type="project" value="InterPro"/>
</dbReference>
<dbReference type="InterPro" id="IPR049900">
    <property type="entry name" value="PKS_mFAS_DH"/>
</dbReference>
<evidence type="ECO:0000313" key="11">
    <source>
        <dbReference type="Proteomes" id="UP000256328"/>
    </source>
</evidence>
<keyword evidence="4" id="KW-0511">Multifunctional enzyme</keyword>
<evidence type="ECO:0000256" key="6">
    <source>
        <dbReference type="SAM" id="MobiDB-lite"/>
    </source>
</evidence>
<dbReference type="SMART" id="SM00823">
    <property type="entry name" value="PKS_PP"/>
    <property type="match status" value="1"/>
</dbReference>
<dbReference type="Gene3D" id="3.40.50.720">
    <property type="entry name" value="NAD(P)-binding Rossmann-like Domain"/>
    <property type="match status" value="2"/>
</dbReference>
<dbReference type="CDD" id="cd05195">
    <property type="entry name" value="enoyl_red"/>
    <property type="match status" value="1"/>
</dbReference>
<dbReference type="InterPro" id="IPR014043">
    <property type="entry name" value="Acyl_transferase_dom"/>
</dbReference>
<dbReference type="Pfam" id="PF23297">
    <property type="entry name" value="ACP_SdgA_C"/>
    <property type="match status" value="1"/>
</dbReference>
<dbReference type="InterPro" id="IPR018201">
    <property type="entry name" value="Ketoacyl_synth_AS"/>
</dbReference>
<dbReference type="InterPro" id="IPR020806">
    <property type="entry name" value="PKS_PP-bd"/>
</dbReference>
<keyword evidence="2" id="KW-0597">Phosphoprotein</keyword>
<organism evidence="10 11">
    <name type="scientific">Coleophoma crateriformis</name>
    <dbReference type="NCBI Taxonomy" id="565419"/>
    <lineage>
        <taxon>Eukaryota</taxon>
        <taxon>Fungi</taxon>
        <taxon>Dikarya</taxon>
        <taxon>Ascomycota</taxon>
        <taxon>Pezizomycotina</taxon>
        <taxon>Leotiomycetes</taxon>
        <taxon>Helotiales</taxon>
        <taxon>Dermateaceae</taxon>
        <taxon>Coleophoma</taxon>
    </lineage>
</organism>
<feature type="region of interest" description="Disordered" evidence="6">
    <location>
        <begin position="1"/>
        <end position="34"/>
    </location>
</feature>
<dbReference type="Pfam" id="PF23114">
    <property type="entry name" value="NAD-bd_HRPKS_sdrA"/>
    <property type="match status" value="1"/>
</dbReference>
<dbReference type="Gene3D" id="3.90.180.10">
    <property type="entry name" value="Medium-chain alcohol dehydrogenases, catalytic domain"/>
    <property type="match status" value="1"/>
</dbReference>
<dbReference type="Pfam" id="PF00698">
    <property type="entry name" value="Acyl_transf_1"/>
    <property type="match status" value="1"/>
</dbReference>
<dbReference type="SUPFAM" id="SSF50129">
    <property type="entry name" value="GroES-like"/>
    <property type="match status" value="1"/>
</dbReference>
<feature type="domain" description="PKS/mFAS DH" evidence="9">
    <location>
        <begin position="961"/>
        <end position="1282"/>
    </location>
</feature>
<evidence type="ECO:0000256" key="2">
    <source>
        <dbReference type="ARBA" id="ARBA00022553"/>
    </source>
</evidence>
<dbReference type="Pfam" id="PF13602">
    <property type="entry name" value="ADH_zinc_N_2"/>
    <property type="match status" value="1"/>
</dbReference>
<dbReference type="PROSITE" id="PS00012">
    <property type="entry name" value="PHOSPHOPANTETHEINE"/>
    <property type="match status" value="1"/>
</dbReference>
<dbReference type="InterPro" id="IPR049552">
    <property type="entry name" value="PKS_DH_N"/>
</dbReference>
<dbReference type="PROSITE" id="PS52019">
    <property type="entry name" value="PKS_MFAS_DH"/>
    <property type="match status" value="1"/>
</dbReference>
<dbReference type="GO" id="GO:0031177">
    <property type="term" value="F:phosphopantetheine binding"/>
    <property type="evidence" value="ECO:0007669"/>
    <property type="project" value="InterPro"/>
</dbReference>
<dbReference type="GO" id="GO:1901336">
    <property type="term" value="P:lactone biosynthetic process"/>
    <property type="evidence" value="ECO:0007669"/>
    <property type="project" value="UniProtKB-ARBA"/>
</dbReference>
<feature type="domain" description="Carrier" evidence="7">
    <location>
        <begin position="2149"/>
        <end position="2226"/>
    </location>
</feature>
<feature type="active site" description="Proton acceptor; for dehydratase activity" evidence="5">
    <location>
        <position position="993"/>
    </location>
</feature>
<dbReference type="GO" id="GO:0006633">
    <property type="term" value="P:fatty acid biosynthetic process"/>
    <property type="evidence" value="ECO:0007669"/>
    <property type="project" value="InterPro"/>
</dbReference>
<dbReference type="Gene3D" id="3.40.47.10">
    <property type="match status" value="1"/>
</dbReference>
<dbReference type="InterPro" id="IPR016036">
    <property type="entry name" value="Malonyl_transacylase_ACP-bd"/>
</dbReference>
<dbReference type="Pfam" id="PF14765">
    <property type="entry name" value="PS-DH"/>
    <property type="match status" value="1"/>
</dbReference>
<comment type="caution">
    <text evidence="10">The sequence shown here is derived from an EMBL/GenBank/DDBJ whole genome shotgun (WGS) entry which is preliminary data.</text>
</comment>
<dbReference type="InterPro" id="IPR011032">
    <property type="entry name" value="GroES-like_sf"/>
</dbReference>
<dbReference type="Pfam" id="PF02801">
    <property type="entry name" value="Ketoacyl-synt_C"/>
    <property type="match status" value="1"/>
</dbReference>
<dbReference type="InterPro" id="IPR014030">
    <property type="entry name" value="Ketoacyl_synth_N"/>
</dbReference>
<dbReference type="Gene3D" id="3.10.129.110">
    <property type="entry name" value="Polyketide synthase dehydratase"/>
    <property type="match status" value="1"/>
</dbReference>
<dbReference type="Pfam" id="PF16197">
    <property type="entry name" value="KAsynt_C_assoc"/>
    <property type="match status" value="1"/>
</dbReference>